<reference evidence="2 3" key="1">
    <citation type="journal article" date="2024" name="bioRxiv">
        <title>A reference genome for Trichogramma kaykai: A tiny desert-dwelling parasitoid wasp with competing sex-ratio distorters.</title>
        <authorList>
            <person name="Culotta J."/>
            <person name="Lindsey A.R."/>
        </authorList>
    </citation>
    <scope>NUCLEOTIDE SEQUENCE [LARGE SCALE GENOMIC DNA]</scope>
    <source>
        <strain evidence="2 3">KSX58</strain>
    </source>
</reference>
<feature type="compositionally biased region" description="Polar residues" evidence="1">
    <location>
        <begin position="9"/>
        <end position="20"/>
    </location>
</feature>
<evidence type="ECO:0000313" key="3">
    <source>
        <dbReference type="Proteomes" id="UP001627154"/>
    </source>
</evidence>
<proteinExistence type="predicted"/>
<dbReference type="AlphaFoldDB" id="A0ABD2VYA0"/>
<dbReference type="EMBL" id="JBJJXI010000157">
    <property type="protein sequence ID" value="KAL3385440.1"/>
    <property type="molecule type" value="Genomic_DNA"/>
</dbReference>
<name>A0ABD2VYA0_9HYME</name>
<sequence length="137" mass="15255">MTMFGSLVQRLTSPVTSPTASRRRFKSSSRWEVQSEPEDEATTTTTSAGASSSTSSGPSARKSRAAKQLLNNKRKSKSRCRGLEVSEPRACSWQDQLFPPLRGTKSLGRLDGMKEHLMRSEDKRPYPTPCIYIHGLH</sequence>
<accession>A0ABD2VYA0</accession>
<keyword evidence="3" id="KW-1185">Reference proteome</keyword>
<dbReference type="Proteomes" id="UP001627154">
    <property type="component" value="Unassembled WGS sequence"/>
</dbReference>
<comment type="caution">
    <text evidence="2">The sequence shown here is derived from an EMBL/GenBank/DDBJ whole genome shotgun (WGS) entry which is preliminary data.</text>
</comment>
<protein>
    <submittedName>
        <fullName evidence="2">Uncharacterized protein</fullName>
    </submittedName>
</protein>
<organism evidence="2 3">
    <name type="scientific">Trichogramma kaykai</name>
    <dbReference type="NCBI Taxonomy" id="54128"/>
    <lineage>
        <taxon>Eukaryota</taxon>
        <taxon>Metazoa</taxon>
        <taxon>Ecdysozoa</taxon>
        <taxon>Arthropoda</taxon>
        <taxon>Hexapoda</taxon>
        <taxon>Insecta</taxon>
        <taxon>Pterygota</taxon>
        <taxon>Neoptera</taxon>
        <taxon>Endopterygota</taxon>
        <taxon>Hymenoptera</taxon>
        <taxon>Apocrita</taxon>
        <taxon>Proctotrupomorpha</taxon>
        <taxon>Chalcidoidea</taxon>
        <taxon>Trichogrammatidae</taxon>
        <taxon>Trichogramma</taxon>
    </lineage>
</organism>
<gene>
    <name evidence="2" type="ORF">TKK_019005</name>
</gene>
<feature type="region of interest" description="Disordered" evidence="1">
    <location>
        <begin position="1"/>
        <end position="85"/>
    </location>
</feature>
<evidence type="ECO:0000256" key="1">
    <source>
        <dbReference type="SAM" id="MobiDB-lite"/>
    </source>
</evidence>
<evidence type="ECO:0000313" key="2">
    <source>
        <dbReference type="EMBL" id="KAL3385440.1"/>
    </source>
</evidence>
<feature type="compositionally biased region" description="Low complexity" evidence="1">
    <location>
        <begin position="42"/>
        <end position="60"/>
    </location>
</feature>